<evidence type="ECO:0000256" key="1">
    <source>
        <dbReference type="SAM" id="SignalP"/>
    </source>
</evidence>
<dbReference type="InterPro" id="IPR032811">
    <property type="entry name" value="Put_conjugal_transfer"/>
</dbReference>
<dbReference type="EMBL" id="JMCG01000001">
    <property type="protein sequence ID" value="KGK11595.1"/>
    <property type="molecule type" value="Genomic_DNA"/>
</dbReference>
<dbReference type="GeneID" id="43683490"/>
<organism evidence="2 3">
    <name type="scientific">Vibrio navarrensis</name>
    <dbReference type="NCBI Taxonomy" id="29495"/>
    <lineage>
        <taxon>Bacteria</taxon>
        <taxon>Pseudomonadati</taxon>
        <taxon>Pseudomonadota</taxon>
        <taxon>Gammaproteobacteria</taxon>
        <taxon>Vibrionales</taxon>
        <taxon>Vibrionaceae</taxon>
        <taxon>Vibrio</taxon>
    </lineage>
</organism>
<comment type="caution">
    <text evidence="2">The sequence shown here is derived from an EMBL/GenBank/DDBJ whole genome shotgun (WGS) entry which is preliminary data.</text>
</comment>
<dbReference type="Gene3D" id="2.40.160.60">
    <property type="entry name" value="Outer membrane protein transport protein (OMPP1/FadL/TodX)"/>
    <property type="match status" value="1"/>
</dbReference>
<proteinExistence type="predicted"/>
<keyword evidence="1" id="KW-0732">Signal</keyword>
<name>A0A099LU06_9VIBR</name>
<protein>
    <submittedName>
        <fullName evidence="2">Conjugal transfer protein TraF</fullName>
    </submittedName>
</protein>
<gene>
    <name evidence="2" type="ORF">EA26_09875</name>
</gene>
<feature type="signal peptide" evidence="1">
    <location>
        <begin position="1"/>
        <end position="22"/>
    </location>
</feature>
<dbReference type="eggNOG" id="ENOG502Z8UB">
    <property type="taxonomic scope" value="Bacteria"/>
</dbReference>
<feature type="chain" id="PRO_5001958289" evidence="1">
    <location>
        <begin position="23"/>
        <end position="386"/>
    </location>
</feature>
<dbReference type="RefSeq" id="WP_039427128.1">
    <property type="nucleotide sequence ID" value="NZ_CP061844.1"/>
</dbReference>
<dbReference type="AlphaFoldDB" id="A0A099LU06"/>
<evidence type="ECO:0000313" key="3">
    <source>
        <dbReference type="Proteomes" id="UP000029994"/>
    </source>
</evidence>
<keyword evidence="3" id="KW-1185">Reference proteome</keyword>
<evidence type="ECO:0000313" key="2">
    <source>
        <dbReference type="EMBL" id="KGK11595.1"/>
    </source>
</evidence>
<accession>A0A099LU06</accession>
<sequence>MQQHNKIAVGIGLALASLSSFAANHVADGRGNGMGNTGVASADYLTAPFYNPALVADFKQQDDFGLLLPSFGVNVRDSDDSLTTIDDLQDAIDRYENSAKGQDQIDQLNRYMDDLQGNAPLTVSSSLGLALAIPTKALSTNLFARGYVEIVALPVIVDSNGNTAADVEDRYTDSSVKMAAFGYTEFGLALAKELTFSEQRVSLGVTPKLQKMTTYFVQPSVKDFDVEDYDESEHEESAFNLDLGAVWYKDEFRVAFAVKDLLSQTIDLKDKTGLKKDTYELNTQITLGAAYSGELLTAAVDFDLTKQERFKSLNDETQFVRFGVEGNAWGWAQLRAGYEMDLEDTVENAFTFGIGISPFDVVSLDLAASYAGENQFGVSGNLAFTF</sequence>
<dbReference type="STRING" id="29495.EA26_09875"/>
<dbReference type="Proteomes" id="UP000029994">
    <property type="component" value="Unassembled WGS sequence"/>
</dbReference>
<reference evidence="2 3" key="1">
    <citation type="submission" date="2014-04" db="EMBL/GenBank/DDBJ databases">
        <title>Genome sequencing of Vibrio navarrensis strains.</title>
        <authorList>
            <person name="Gladney L.M."/>
            <person name="Katz L.S."/>
            <person name="Marino-Ramirez L."/>
            <person name="Jordan I.K."/>
        </authorList>
    </citation>
    <scope>NUCLEOTIDE SEQUENCE [LARGE SCALE GENOMIC DNA]</scope>
    <source>
        <strain evidence="2 3">ATCC 51183</strain>
    </source>
</reference>
<dbReference type="Pfam" id="PF13729">
    <property type="entry name" value="TraF_2"/>
    <property type="match status" value="1"/>
</dbReference>